<name>A0ABM1T576_LIMPO</name>
<keyword evidence="3" id="KW-1185">Reference proteome</keyword>
<feature type="region of interest" description="Disordered" evidence="2">
    <location>
        <begin position="120"/>
        <end position="160"/>
    </location>
</feature>
<keyword evidence="1" id="KW-0175">Coiled coil</keyword>
<sequence length="1254" mass="145519">MSDPGVSLVNPGGSINFDAQIVTAQGKQEEEEDAEEARKKERELQDLLTTAFDDLIDDDPEDGEGSGFSDYHPVIDESAGYLQPSDNQWPYNMNHEISPQHRDHSPSYTRYYPQGYHLAEGSPEDEHVVSQQSLLEPGGSYENHHSLSERRQAGRQDGDGYFISENSASNEGQQCVEQIVLDNNESDLLEYRTNENHMADTLNNLKSSDMCSRFEMNGFTEENHEEEDLLISNLGTRQNDEDNQQLAILYQNERNFNMHEKVDYIRRNGTGEERSGSFGDGDKFQLLPGEREQNELLQLQILYKARSRELQQVTSELEQFKEDASREIRILKHQITLLQGDKEGLSFSLQQAQQLLADKEEENRSLEGIKIAQETQLENENQAKQELIRKLQVQESTIDSLQQQLADLGRSESLVRAREQHDSVLNTLKQRHMEETLELKEEVDKCKHQLEAQTEKAVILQQKLDDQGRIYEKTILEKAETITRLTMNLKTSQQQCQELLESGTVQELSRLKNQLKLVEEEKDNLEKKLKDAMEELNNLKVEVENYESLSRLGVFSGSGLDGAEDSIIQLGLIKRPGKSLQNRDDVLTNLKAELERCLTNVRTRRLQAANLQTELTQAAKEVNRWQERAESAEQKAAKAEEKIPMLERRLEELCPNGSVPLGQHQKMVKDLQEQKDGLERELEELKDRLQYVCHSEEQLTEMNQQLKNQMSQMLIDHDEDKQEAVMRCRDEYSQRHHDSVQKLEQQLIKMAENEKEKLQQEYEGKIKELTNHIRDLATALDDVKNLYVKVCHEKEFVENQVLDLQEKLQKANQEKGFSEDSQPNEKWKVMLQNAKEEWLKEAEKVYTKRLETELAKSEEKWNGEYKETWQRIKIEEEEVALRKKLEEELHMQYEQEKQKAVEEVQLEYETKWTHCKYNLQHLYEARVEEIVHQNAKFLTGKVAEIQAEMEKKQNSNCDKDVQTDLTTDSDHGRNRELITIEKELLKFQNIEKDLKEKIKKYQKRLLSSEKKHEGEIKKLKEEFSKVVVCLKKKVIELQSQNEIKIEARTEEVKKQHFSVRDEIQYESEKKQMIRKLDDKESQTEQRRTLDPIAVKEKCLEVVQKIFGEFSDYITESNHRMAVRLQRTLMIYHYHLISKLAATAGLNSHVSELQPFPAQLAKVYESTSEIKNLLPSTKFVASVKTVECGNGQKSKVMVCNSREPVDKSGASEANTSYSSPPQYHSPQSIIQEAIKSLDDDGKGTKYKNFLKGIQK</sequence>
<feature type="coiled-coil region" evidence="1">
    <location>
        <begin position="303"/>
        <end position="549"/>
    </location>
</feature>
<feature type="compositionally biased region" description="Basic and acidic residues" evidence="2">
    <location>
        <begin position="142"/>
        <end position="158"/>
    </location>
</feature>
<proteinExistence type="predicted"/>
<reference evidence="4" key="1">
    <citation type="submission" date="2025-08" db="UniProtKB">
        <authorList>
            <consortium name="RefSeq"/>
        </authorList>
    </citation>
    <scope>IDENTIFICATION</scope>
    <source>
        <tissue evidence="4">Muscle</tissue>
    </source>
</reference>
<feature type="coiled-coil region" evidence="1">
    <location>
        <begin position="984"/>
        <end position="1022"/>
    </location>
</feature>
<feature type="compositionally biased region" description="Low complexity" evidence="2">
    <location>
        <begin position="1215"/>
        <end position="1224"/>
    </location>
</feature>
<dbReference type="Proteomes" id="UP000694941">
    <property type="component" value="Unplaced"/>
</dbReference>
<evidence type="ECO:0000313" key="3">
    <source>
        <dbReference type="Proteomes" id="UP000694941"/>
    </source>
</evidence>
<dbReference type="PANTHER" id="PTHR10337:SF6">
    <property type="entry name" value="CENTROSOMAL PROTEIN OF 152 KDA"/>
    <property type="match status" value="1"/>
</dbReference>
<evidence type="ECO:0000313" key="4">
    <source>
        <dbReference type="RefSeq" id="XP_022251032.1"/>
    </source>
</evidence>
<dbReference type="PANTHER" id="PTHR10337">
    <property type="entry name" value="SHC TRANSFORMING PROTEIN"/>
    <property type="match status" value="1"/>
</dbReference>
<evidence type="ECO:0000256" key="2">
    <source>
        <dbReference type="SAM" id="MobiDB-lite"/>
    </source>
</evidence>
<dbReference type="InterPro" id="IPR051235">
    <property type="entry name" value="CEP152/SHC-Transforming"/>
</dbReference>
<accession>A0ABM1T576</accession>
<dbReference type="GeneID" id="106467196"/>
<evidence type="ECO:0000256" key="1">
    <source>
        <dbReference type="SAM" id="Coils"/>
    </source>
</evidence>
<feature type="coiled-coil region" evidence="1">
    <location>
        <begin position="608"/>
        <end position="814"/>
    </location>
</feature>
<protein>
    <submittedName>
        <fullName evidence="4">Centrosomal protein of 152 kDa-like isoform X1</fullName>
    </submittedName>
</protein>
<organism evidence="3 4">
    <name type="scientific">Limulus polyphemus</name>
    <name type="common">Atlantic horseshoe crab</name>
    <dbReference type="NCBI Taxonomy" id="6850"/>
    <lineage>
        <taxon>Eukaryota</taxon>
        <taxon>Metazoa</taxon>
        <taxon>Ecdysozoa</taxon>
        <taxon>Arthropoda</taxon>
        <taxon>Chelicerata</taxon>
        <taxon>Merostomata</taxon>
        <taxon>Xiphosura</taxon>
        <taxon>Limulidae</taxon>
        <taxon>Limulus</taxon>
    </lineage>
</organism>
<dbReference type="RefSeq" id="XP_022251032.1">
    <property type="nucleotide sequence ID" value="XM_022395324.1"/>
</dbReference>
<gene>
    <name evidence="4" type="primary">LOC106467196</name>
</gene>
<dbReference type="Gene3D" id="1.20.5.170">
    <property type="match status" value="1"/>
</dbReference>
<feature type="region of interest" description="Disordered" evidence="2">
    <location>
        <begin position="1204"/>
        <end position="1224"/>
    </location>
</feature>